<dbReference type="PANTHER" id="PTHR10010">
    <property type="entry name" value="SOLUTE CARRIER FAMILY 34 SODIUM PHOSPHATE , MEMBER 2-RELATED"/>
    <property type="match status" value="1"/>
</dbReference>
<dbReference type="Gene3D" id="1.20.58.220">
    <property type="entry name" value="Phosphate transport system protein phou homolog 2, domain 2"/>
    <property type="match status" value="1"/>
</dbReference>
<keyword evidence="9" id="KW-1185">Reference proteome</keyword>
<name>A0A1L3GSV3_9BACT</name>
<feature type="transmembrane region" description="Helical" evidence="6">
    <location>
        <begin position="105"/>
        <end position="127"/>
    </location>
</feature>
<feature type="domain" description="PhoU" evidence="7">
    <location>
        <begin position="369"/>
        <end position="451"/>
    </location>
</feature>
<feature type="transmembrane region" description="Helical" evidence="6">
    <location>
        <begin position="71"/>
        <end position="93"/>
    </location>
</feature>
<evidence type="ECO:0000256" key="2">
    <source>
        <dbReference type="ARBA" id="ARBA00022475"/>
    </source>
</evidence>
<keyword evidence="4 6" id="KW-1133">Transmembrane helix</keyword>
<feature type="transmembrane region" description="Helical" evidence="6">
    <location>
        <begin position="133"/>
        <end position="157"/>
    </location>
</feature>
<evidence type="ECO:0000256" key="1">
    <source>
        <dbReference type="ARBA" id="ARBA00004651"/>
    </source>
</evidence>
<dbReference type="InterPro" id="IPR003841">
    <property type="entry name" value="Na/Pi_transpt"/>
</dbReference>
<keyword evidence="5 6" id="KW-0472">Membrane</keyword>
<evidence type="ECO:0000256" key="3">
    <source>
        <dbReference type="ARBA" id="ARBA00022692"/>
    </source>
</evidence>
<protein>
    <submittedName>
        <fullName evidence="8">Na/Pi cotransporter</fullName>
    </submittedName>
</protein>
<dbReference type="PANTHER" id="PTHR10010:SF46">
    <property type="entry name" value="SODIUM-DEPENDENT PHOSPHATE TRANSPORT PROTEIN 2B"/>
    <property type="match status" value="1"/>
</dbReference>
<dbReference type="GO" id="GO:0044341">
    <property type="term" value="P:sodium-dependent phosphate transport"/>
    <property type="evidence" value="ECO:0007669"/>
    <property type="project" value="InterPro"/>
</dbReference>
<evidence type="ECO:0000256" key="4">
    <source>
        <dbReference type="ARBA" id="ARBA00022989"/>
    </source>
</evidence>
<dbReference type="NCBIfam" id="NF037997">
    <property type="entry name" value="Na_Pi_symport"/>
    <property type="match status" value="1"/>
</dbReference>
<feature type="transmembrane region" description="Helical" evidence="6">
    <location>
        <begin position="6"/>
        <end position="27"/>
    </location>
</feature>
<evidence type="ECO:0000256" key="5">
    <source>
        <dbReference type="ARBA" id="ARBA00023136"/>
    </source>
</evidence>
<dbReference type="InterPro" id="IPR026022">
    <property type="entry name" value="PhoU_dom"/>
</dbReference>
<feature type="transmembrane region" description="Helical" evidence="6">
    <location>
        <begin position="169"/>
        <end position="191"/>
    </location>
</feature>
<dbReference type="Proteomes" id="UP000182517">
    <property type="component" value="Chromosome"/>
</dbReference>
<gene>
    <name evidence="8" type="ORF">A7E78_03055</name>
</gene>
<dbReference type="EMBL" id="CP015519">
    <property type="protein sequence ID" value="APG28999.1"/>
    <property type="molecule type" value="Genomic_DNA"/>
</dbReference>
<feature type="transmembrane region" description="Helical" evidence="6">
    <location>
        <begin position="246"/>
        <end position="267"/>
    </location>
</feature>
<evidence type="ECO:0000259" key="7">
    <source>
        <dbReference type="Pfam" id="PF01895"/>
    </source>
</evidence>
<dbReference type="OrthoDB" id="9763003at2"/>
<dbReference type="STRING" id="1842532.A7E78_03055"/>
<feature type="transmembrane region" description="Helical" evidence="6">
    <location>
        <begin position="317"/>
        <end position="335"/>
    </location>
</feature>
<dbReference type="KEGG" id="pef:A7E78_03055"/>
<reference evidence="8 9" key="1">
    <citation type="journal article" date="2017" name="Genome Announc.">
        <title>Complete Genome Sequences of Two Acetylene-Fermenting Pelobacter acetylenicus Strains.</title>
        <authorList>
            <person name="Sutton J.M."/>
            <person name="Baesman S.M."/>
            <person name="Fierst J.L."/>
            <person name="Poret-Peterson A.T."/>
            <person name="Oremland R.S."/>
            <person name="Dunlap D.S."/>
            <person name="Akob D.M."/>
        </authorList>
    </citation>
    <scope>NUCLEOTIDE SEQUENCE [LARGE SCALE GENOMIC DNA]</scope>
    <source>
        <strain evidence="8 9">SFB93</strain>
    </source>
</reference>
<accession>A0A1L3GSV3</accession>
<comment type="subcellular location">
    <subcellularLocation>
        <location evidence="1">Cell membrane</location>
        <topology evidence="1">Multi-pass membrane protein</topology>
    </subcellularLocation>
</comment>
<dbReference type="Pfam" id="PF01895">
    <property type="entry name" value="PhoU"/>
    <property type="match status" value="1"/>
</dbReference>
<proteinExistence type="predicted"/>
<dbReference type="SUPFAM" id="SSF109755">
    <property type="entry name" value="PhoU-like"/>
    <property type="match status" value="1"/>
</dbReference>
<keyword evidence="2" id="KW-1003">Cell membrane</keyword>
<evidence type="ECO:0000313" key="9">
    <source>
        <dbReference type="Proteomes" id="UP000182517"/>
    </source>
</evidence>
<evidence type="ECO:0000256" key="6">
    <source>
        <dbReference type="SAM" id="Phobius"/>
    </source>
</evidence>
<dbReference type="AlphaFoldDB" id="A0A1L3GSV3"/>
<evidence type="ECO:0000313" key="8">
    <source>
        <dbReference type="EMBL" id="APG28999.1"/>
    </source>
</evidence>
<dbReference type="GO" id="GO:0005886">
    <property type="term" value="C:plasma membrane"/>
    <property type="evidence" value="ECO:0007669"/>
    <property type="project" value="UniProtKB-SubCell"/>
</dbReference>
<keyword evidence="3 6" id="KW-0812">Transmembrane</keyword>
<dbReference type="InterPro" id="IPR038078">
    <property type="entry name" value="PhoU-like_sf"/>
</dbReference>
<dbReference type="Pfam" id="PF02690">
    <property type="entry name" value="Na_Pi_cotrans"/>
    <property type="match status" value="2"/>
</dbReference>
<dbReference type="GO" id="GO:0005436">
    <property type="term" value="F:sodium:phosphate symporter activity"/>
    <property type="evidence" value="ECO:0007669"/>
    <property type="project" value="InterPro"/>
</dbReference>
<dbReference type="InterPro" id="IPR004633">
    <property type="entry name" value="NaPi_cotrn-rel/YqeW-like"/>
</dbReference>
<sequence>MPDFINQPLLFGLIGGLGLLLFGMKIMSEALQKIAGDRLRRGLSSLTNNRLLGVLTGASVTAIVQSSNATAVMVVGFVNAGLMSIAQALGVLLGANIGTTVTAQLLAFNIGHFALPAIGIGTGLKLFCSNKRWSLFGEVVLGFGILFFGFTIMKGTFVPIKDNASFHDFLLLVSQHQIFAVALGALLTVLIQSSSATIGLTLVLAGNGLLPFDLCIALILGENIGTACSANIAALNTNLAARRTALAHLLFNLIGVAYVLLLFPYFLHLVDLLTPGDPDFVLNTPQLAAQFDAAIGDKPFIARHIANSHTLFNMVNALVFLPLLSLVARFTTLLMKGRLTTQSFHLQYLDNRVLNTPILALSQAQLETKRMAHLSLAVFDKTLDLLPGYSEEKIRHLSREEGSMDMLQREITDFLVNLSQQSITREASRQAAGLMHIVNDLERLGDHCENLQHLLVTRIDRQIEFSEAAIEELDDLVSHTRNFLLLTINAIDSESKIQNREGEQHASAIFDLELELRNNHIQRLSTGECNTAQGLLFIDILHHVAKVGEHVGNITRGLGET</sequence>
<organism evidence="8 9">
    <name type="scientific">Syntrophotalea acetylenivorans</name>
    <dbReference type="NCBI Taxonomy" id="1842532"/>
    <lineage>
        <taxon>Bacteria</taxon>
        <taxon>Pseudomonadati</taxon>
        <taxon>Thermodesulfobacteriota</taxon>
        <taxon>Desulfuromonadia</taxon>
        <taxon>Desulfuromonadales</taxon>
        <taxon>Syntrophotaleaceae</taxon>
        <taxon>Syntrophotalea</taxon>
    </lineage>
</organism>
<dbReference type="NCBIfam" id="TIGR00704">
    <property type="entry name" value="NaPi_cotrn_rel"/>
    <property type="match status" value="1"/>
</dbReference>